<evidence type="ECO:0000256" key="3">
    <source>
        <dbReference type="ARBA" id="ARBA00022989"/>
    </source>
</evidence>
<feature type="transmembrane region" description="Helical" evidence="6">
    <location>
        <begin position="243"/>
        <end position="261"/>
    </location>
</feature>
<dbReference type="AlphaFoldDB" id="A0A8K0KSL6"/>
<accession>A0A8K0KSL6</accession>
<feature type="transmembrane region" description="Helical" evidence="6">
    <location>
        <begin position="324"/>
        <end position="342"/>
    </location>
</feature>
<dbReference type="InterPro" id="IPR013057">
    <property type="entry name" value="AA_transpt_TM"/>
</dbReference>
<feature type="domain" description="Amino acid transporter transmembrane" evidence="7">
    <location>
        <begin position="44"/>
        <end position="449"/>
    </location>
</feature>
<dbReference type="EMBL" id="KZ312454">
    <property type="protein sequence ID" value="KAG8240467.1"/>
    <property type="molecule type" value="Genomic_DNA"/>
</dbReference>
<evidence type="ECO:0000313" key="8">
    <source>
        <dbReference type="EMBL" id="KAG8240467.1"/>
    </source>
</evidence>
<keyword evidence="4 6" id="KW-0472">Membrane</keyword>
<sequence>MEGQESRVSGMEKEIAVEAKEEPPMETKSVDRNSIFKERRLEHPTSDLDTLVHLVKGCLGSGILAMPLAFKNAGLHFGLAATFVIGLISTHCVHMLVETAHGLCRKLRIPSLTYGDVAEKTFENGPTSIRGFGFIASRVVNSFIVTVTLGVCGVYLVFVASNIGQVIDIFTGGTFPLRAYISCFVPVMLVLCTVRNLRLLSPFSFLSNLLVLASLGIVFSYVFTGLPPTSSRPDFTSIEQLPAFFSTAVFALEGIGVMMPIENNMKTPQNFTGCFRVLNTGMVIITSLFAAVGYFGYLRYGDKTLGSISLNVPDTEPLGQASKLMLGLAMTFTYPLQMYVAVQMTWPELARKRGWTDLRWRGFFQPEHVYRYVLVIFTAILALAIPKLDALMNLIGAVCLSTAGLIFPAVLETLFRYDNLGKFYWILAKNMLIILFGLLGFATGMVTSIQGVIKSFSGEE</sequence>
<evidence type="ECO:0000256" key="1">
    <source>
        <dbReference type="ARBA" id="ARBA00004141"/>
    </source>
</evidence>
<reference evidence="8" key="1">
    <citation type="submission" date="2013-04" db="EMBL/GenBank/DDBJ databases">
        <authorList>
            <person name="Qu J."/>
            <person name="Murali S.C."/>
            <person name="Bandaranaike D."/>
            <person name="Bellair M."/>
            <person name="Blankenburg K."/>
            <person name="Chao H."/>
            <person name="Dinh H."/>
            <person name="Doddapaneni H."/>
            <person name="Downs B."/>
            <person name="Dugan-Rocha S."/>
            <person name="Elkadiri S."/>
            <person name="Gnanaolivu R.D."/>
            <person name="Hernandez B."/>
            <person name="Javaid M."/>
            <person name="Jayaseelan J.C."/>
            <person name="Lee S."/>
            <person name="Li M."/>
            <person name="Ming W."/>
            <person name="Munidasa M."/>
            <person name="Muniz J."/>
            <person name="Nguyen L."/>
            <person name="Ongeri F."/>
            <person name="Osuji N."/>
            <person name="Pu L.-L."/>
            <person name="Puazo M."/>
            <person name="Qu C."/>
            <person name="Quiroz J."/>
            <person name="Raj R."/>
            <person name="Weissenberger G."/>
            <person name="Xin Y."/>
            <person name="Zou X."/>
            <person name="Han Y."/>
            <person name="Richards S."/>
            <person name="Worley K."/>
            <person name="Muzny D."/>
            <person name="Gibbs R."/>
        </authorList>
    </citation>
    <scope>NUCLEOTIDE SEQUENCE</scope>
    <source>
        <strain evidence="8">Sampled in the wild</strain>
    </source>
</reference>
<keyword evidence="9" id="KW-1185">Reference proteome</keyword>
<keyword evidence="2 6" id="KW-0812">Transmembrane</keyword>
<evidence type="ECO:0000313" key="9">
    <source>
        <dbReference type="Proteomes" id="UP000792457"/>
    </source>
</evidence>
<dbReference type="GO" id="GO:0005774">
    <property type="term" value="C:vacuolar membrane"/>
    <property type="evidence" value="ECO:0007669"/>
    <property type="project" value="TreeGrafter"/>
</dbReference>
<gene>
    <name evidence="8" type="ORF">J437_LFUL010805</name>
</gene>
<feature type="transmembrane region" description="Helical" evidence="6">
    <location>
        <begin position="369"/>
        <end position="385"/>
    </location>
</feature>
<evidence type="ECO:0000256" key="2">
    <source>
        <dbReference type="ARBA" id="ARBA00022692"/>
    </source>
</evidence>
<feature type="compositionally biased region" description="Basic and acidic residues" evidence="5">
    <location>
        <begin position="10"/>
        <end position="30"/>
    </location>
</feature>
<proteinExistence type="predicted"/>
<feature type="transmembrane region" description="Helical" evidence="6">
    <location>
        <begin position="175"/>
        <end position="193"/>
    </location>
</feature>
<organism evidence="8 9">
    <name type="scientific">Ladona fulva</name>
    <name type="common">Scarce chaser dragonfly</name>
    <name type="synonym">Libellula fulva</name>
    <dbReference type="NCBI Taxonomy" id="123851"/>
    <lineage>
        <taxon>Eukaryota</taxon>
        <taxon>Metazoa</taxon>
        <taxon>Ecdysozoa</taxon>
        <taxon>Arthropoda</taxon>
        <taxon>Hexapoda</taxon>
        <taxon>Insecta</taxon>
        <taxon>Pterygota</taxon>
        <taxon>Palaeoptera</taxon>
        <taxon>Odonata</taxon>
        <taxon>Epiprocta</taxon>
        <taxon>Anisoptera</taxon>
        <taxon>Libelluloidea</taxon>
        <taxon>Libellulidae</taxon>
        <taxon>Ladona</taxon>
    </lineage>
</organism>
<feature type="transmembrane region" description="Helical" evidence="6">
    <location>
        <begin position="139"/>
        <end position="163"/>
    </location>
</feature>
<dbReference type="PANTHER" id="PTHR22950:SF460">
    <property type="entry name" value="PROTON-COUPLED AMINO ACID TRANSPORTER 4-LIKE PROTEIN"/>
    <property type="match status" value="1"/>
</dbReference>
<dbReference type="Pfam" id="PF01490">
    <property type="entry name" value="Aa_trans"/>
    <property type="match status" value="1"/>
</dbReference>
<evidence type="ECO:0000256" key="6">
    <source>
        <dbReference type="SAM" id="Phobius"/>
    </source>
</evidence>
<feature type="transmembrane region" description="Helical" evidence="6">
    <location>
        <begin position="273"/>
        <end position="297"/>
    </location>
</feature>
<comment type="caution">
    <text evidence="8">The sequence shown here is derived from an EMBL/GenBank/DDBJ whole genome shotgun (WGS) entry which is preliminary data.</text>
</comment>
<name>A0A8K0KSL6_LADFU</name>
<feature type="transmembrane region" description="Helical" evidence="6">
    <location>
        <begin position="205"/>
        <end position="223"/>
    </location>
</feature>
<evidence type="ECO:0000256" key="5">
    <source>
        <dbReference type="SAM" id="MobiDB-lite"/>
    </source>
</evidence>
<protein>
    <recommendedName>
        <fullName evidence="7">Amino acid transporter transmembrane domain-containing protein</fullName>
    </recommendedName>
</protein>
<dbReference type="GO" id="GO:0015179">
    <property type="term" value="F:L-amino acid transmembrane transporter activity"/>
    <property type="evidence" value="ECO:0007669"/>
    <property type="project" value="TreeGrafter"/>
</dbReference>
<feature type="region of interest" description="Disordered" evidence="5">
    <location>
        <begin position="1"/>
        <end position="30"/>
    </location>
</feature>
<dbReference type="OrthoDB" id="1684102at2759"/>
<comment type="subcellular location">
    <subcellularLocation>
        <location evidence="1">Membrane</location>
        <topology evidence="1">Multi-pass membrane protein</topology>
    </subcellularLocation>
</comment>
<evidence type="ECO:0000259" key="7">
    <source>
        <dbReference type="Pfam" id="PF01490"/>
    </source>
</evidence>
<dbReference type="Proteomes" id="UP000792457">
    <property type="component" value="Unassembled WGS sequence"/>
</dbReference>
<feature type="transmembrane region" description="Helical" evidence="6">
    <location>
        <begin position="432"/>
        <end position="453"/>
    </location>
</feature>
<feature type="transmembrane region" description="Helical" evidence="6">
    <location>
        <begin position="391"/>
        <end position="411"/>
    </location>
</feature>
<evidence type="ECO:0000256" key="4">
    <source>
        <dbReference type="ARBA" id="ARBA00023136"/>
    </source>
</evidence>
<reference evidence="8" key="2">
    <citation type="submission" date="2017-10" db="EMBL/GenBank/DDBJ databases">
        <title>Ladona fulva Genome sequencing and assembly.</title>
        <authorList>
            <person name="Murali S."/>
            <person name="Richards S."/>
            <person name="Bandaranaike D."/>
            <person name="Bellair M."/>
            <person name="Blankenburg K."/>
            <person name="Chao H."/>
            <person name="Dinh H."/>
            <person name="Doddapaneni H."/>
            <person name="Dugan-Rocha S."/>
            <person name="Elkadiri S."/>
            <person name="Gnanaolivu R."/>
            <person name="Hernandez B."/>
            <person name="Skinner E."/>
            <person name="Javaid M."/>
            <person name="Lee S."/>
            <person name="Li M."/>
            <person name="Ming W."/>
            <person name="Munidasa M."/>
            <person name="Muniz J."/>
            <person name="Nguyen L."/>
            <person name="Hughes D."/>
            <person name="Osuji N."/>
            <person name="Pu L.-L."/>
            <person name="Puazo M."/>
            <person name="Qu C."/>
            <person name="Quiroz J."/>
            <person name="Raj R."/>
            <person name="Weissenberger G."/>
            <person name="Xin Y."/>
            <person name="Zou X."/>
            <person name="Han Y."/>
            <person name="Worley K."/>
            <person name="Muzny D."/>
            <person name="Gibbs R."/>
        </authorList>
    </citation>
    <scope>NUCLEOTIDE SEQUENCE</scope>
    <source>
        <strain evidence="8">Sampled in the wild</strain>
    </source>
</reference>
<feature type="transmembrane region" description="Helical" evidence="6">
    <location>
        <begin position="76"/>
        <end position="97"/>
    </location>
</feature>
<dbReference type="PANTHER" id="PTHR22950">
    <property type="entry name" value="AMINO ACID TRANSPORTER"/>
    <property type="match status" value="1"/>
</dbReference>
<keyword evidence="3 6" id="KW-1133">Transmembrane helix</keyword>